<protein>
    <submittedName>
        <fullName evidence="1">Uncharacterized protein</fullName>
    </submittedName>
</protein>
<dbReference type="AlphaFoldDB" id="A0A0A8Y6S6"/>
<name>A0A0A8Y6S6_ARUDO</name>
<sequence length="98" mass="11107">MDWGSFEEEGLVFKQGSFPSLILLDLSCVFPFVKFADGTMPKLELLLIRGRAELQGLRYLTKLKEIRLDVPTSEEIKGNVQDQLAEHPNKDNISVTIK</sequence>
<reference evidence="1" key="2">
    <citation type="journal article" date="2015" name="Data Brief">
        <title>Shoot transcriptome of the giant reed, Arundo donax.</title>
        <authorList>
            <person name="Barrero R.A."/>
            <person name="Guerrero F.D."/>
            <person name="Moolhuijzen P."/>
            <person name="Goolsby J.A."/>
            <person name="Tidwell J."/>
            <person name="Bellgard S.E."/>
            <person name="Bellgard M.I."/>
        </authorList>
    </citation>
    <scope>NUCLEOTIDE SEQUENCE</scope>
    <source>
        <tissue evidence="1">Shoot tissue taken approximately 20 cm above the soil surface</tissue>
    </source>
</reference>
<organism evidence="1">
    <name type="scientific">Arundo donax</name>
    <name type="common">Giant reed</name>
    <name type="synonym">Donax arundinaceus</name>
    <dbReference type="NCBI Taxonomy" id="35708"/>
    <lineage>
        <taxon>Eukaryota</taxon>
        <taxon>Viridiplantae</taxon>
        <taxon>Streptophyta</taxon>
        <taxon>Embryophyta</taxon>
        <taxon>Tracheophyta</taxon>
        <taxon>Spermatophyta</taxon>
        <taxon>Magnoliopsida</taxon>
        <taxon>Liliopsida</taxon>
        <taxon>Poales</taxon>
        <taxon>Poaceae</taxon>
        <taxon>PACMAD clade</taxon>
        <taxon>Arundinoideae</taxon>
        <taxon>Arundineae</taxon>
        <taxon>Arundo</taxon>
    </lineage>
</organism>
<accession>A0A0A8Y6S6</accession>
<reference evidence="1" key="1">
    <citation type="submission" date="2014-09" db="EMBL/GenBank/DDBJ databases">
        <authorList>
            <person name="Magalhaes I.L.F."/>
            <person name="Oliveira U."/>
            <person name="Santos F.R."/>
            <person name="Vidigal T.H.D.A."/>
            <person name="Brescovit A.D."/>
            <person name="Santos A.J."/>
        </authorList>
    </citation>
    <scope>NUCLEOTIDE SEQUENCE</scope>
    <source>
        <tissue evidence="1">Shoot tissue taken approximately 20 cm above the soil surface</tissue>
    </source>
</reference>
<proteinExistence type="predicted"/>
<dbReference type="EMBL" id="GBRH01277092">
    <property type="protein sequence ID" value="JAD20803.1"/>
    <property type="molecule type" value="Transcribed_RNA"/>
</dbReference>
<evidence type="ECO:0000313" key="1">
    <source>
        <dbReference type="EMBL" id="JAD20803.1"/>
    </source>
</evidence>